<evidence type="ECO:0000313" key="1">
    <source>
        <dbReference type="EMBL" id="KFI80413.1"/>
    </source>
</evidence>
<keyword evidence="2" id="KW-1185">Reference proteome</keyword>
<reference evidence="1 2" key="1">
    <citation type="submission" date="2014-03" db="EMBL/GenBank/DDBJ databases">
        <title>Genomics of Bifidobacteria.</title>
        <authorList>
            <person name="Ventura M."/>
            <person name="Milani C."/>
            <person name="Lugli G.A."/>
        </authorList>
    </citation>
    <scope>NUCLEOTIDE SEQUENCE [LARGE SCALE GENOMIC DNA]</scope>
    <source>
        <strain evidence="1 2">DSM 21395</strain>
    </source>
</reference>
<accession>A0A087CAW3</accession>
<dbReference type="eggNOG" id="COG5340">
    <property type="taxonomic scope" value="Bacteria"/>
</dbReference>
<dbReference type="EMBL" id="JGZE01000001">
    <property type="protein sequence ID" value="KFI80413.1"/>
    <property type="molecule type" value="Genomic_DNA"/>
</dbReference>
<dbReference type="Proteomes" id="UP000029082">
    <property type="component" value="Unassembled WGS sequence"/>
</dbReference>
<proteinExistence type="predicted"/>
<comment type="caution">
    <text evidence="1">The sequence shown here is derived from an EMBL/GenBank/DDBJ whole genome shotgun (WGS) entry which is preliminary data.</text>
</comment>
<protein>
    <recommendedName>
        <fullName evidence="3">AbiEi antitoxin C-terminal domain-containing protein</fullName>
    </recommendedName>
</protein>
<name>A0A087CAW3_9BIFI</name>
<evidence type="ECO:0000313" key="2">
    <source>
        <dbReference type="Proteomes" id="UP000029082"/>
    </source>
</evidence>
<gene>
    <name evidence="1" type="ORF">BMON_0287</name>
</gene>
<organism evidence="1 2">
    <name type="scientific">Bifidobacterium mongoliense DSM 21395</name>
    <dbReference type="NCBI Taxonomy" id="1437603"/>
    <lineage>
        <taxon>Bacteria</taxon>
        <taxon>Bacillati</taxon>
        <taxon>Actinomycetota</taxon>
        <taxon>Actinomycetes</taxon>
        <taxon>Bifidobacteriales</taxon>
        <taxon>Bifidobacteriaceae</taxon>
        <taxon>Bifidobacterium</taxon>
    </lineage>
</organism>
<sequence length="315" mass="35851">MPYVFYKRVKAKDVPVAVMSESATFNNVLAPASIRKVYDALRNQGYLLQRVTLSEFTRYILSPEEGLFRELRLVRKYDGKEVVRLIPRSQPVSPYAIALSLSTHAYVSHYSALYLHGLTLNVPKPIYVKSRRTKAKNPPHEAGELTQEQLDSAFSIPARMTRNIYTFDHEGTTHEVYLLEKSAEIDNGITKVPAPHAPSGIAVSGVEKTLVECAVKTNYAGGAGEVLDAFRRARETLKILRMMQLLKNGHYLFPYEKNILFYMDRAGYSEQQKNLVKERSRPDRKGFTTYLEKNMHGRLLDPDIGIYYPQGLESE</sequence>
<dbReference type="AlphaFoldDB" id="A0A087CAW3"/>
<dbReference type="STRING" id="1437603.GCA_000771525_01219"/>
<evidence type="ECO:0008006" key="3">
    <source>
        <dbReference type="Google" id="ProtNLM"/>
    </source>
</evidence>